<geneLocation type="plasmid" evidence="1">
    <name>unnamed1</name>
</geneLocation>
<evidence type="ECO:0000313" key="1">
    <source>
        <dbReference type="EMBL" id="ARJ07545.1"/>
    </source>
</evidence>
<dbReference type="SUPFAM" id="SSF55008">
    <property type="entry name" value="HMA, heavy metal-associated domain"/>
    <property type="match status" value="1"/>
</dbReference>
<reference evidence="1 2" key="1">
    <citation type="submission" date="2017-04" db="EMBL/GenBank/DDBJ databases">
        <authorList>
            <person name="Afonso C.L."/>
            <person name="Miller P.J."/>
            <person name="Scott M.A."/>
            <person name="Spackman E."/>
            <person name="Goraichik I."/>
            <person name="Dimitrov K.M."/>
            <person name="Suarez D.L."/>
            <person name="Swayne D.E."/>
        </authorList>
    </citation>
    <scope>NUCLEOTIDE SEQUENCE [LARGE SCALE GENOMIC DNA]</scope>
    <source>
        <strain evidence="2">XA(T)</strain>
        <plasmid evidence="2">Plasmid unnamed1</plasmid>
    </source>
</reference>
<dbReference type="PROSITE" id="PS50846">
    <property type="entry name" value="HMA_2"/>
    <property type="match status" value="1"/>
</dbReference>
<dbReference type="PROSITE" id="PS01047">
    <property type="entry name" value="HMA_1"/>
    <property type="match status" value="1"/>
</dbReference>
<proteinExistence type="predicted"/>
<protein>
    <submittedName>
        <fullName evidence="1">Uncharacterized protein</fullName>
    </submittedName>
</protein>
<dbReference type="KEGG" id="cphy:B5808_19285"/>
<sequence>MHISRKDLGLSDVNSGCTCSAGAHEASSPAPAQNDIITQEYLVTGMTCSHCVSSVSEEIATIDGVRSVHVDLRVGGASRVAVRSEKAIEDSRIAAAVEEAGYSIATAEA</sequence>
<gene>
    <name evidence="1" type="ORF">B5808_19285</name>
</gene>
<dbReference type="GO" id="GO:0046872">
    <property type="term" value="F:metal ion binding"/>
    <property type="evidence" value="ECO:0007669"/>
    <property type="project" value="InterPro"/>
</dbReference>
<organism evidence="1 2">
    <name type="scientific">Cnuibacter physcomitrellae</name>
    <dbReference type="NCBI Taxonomy" id="1619308"/>
    <lineage>
        <taxon>Bacteria</taxon>
        <taxon>Bacillati</taxon>
        <taxon>Actinomycetota</taxon>
        <taxon>Actinomycetes</taxon>
        <taxon>Micrococcales</taxon>
        <taxon>Microbacteriaceae</taxon>
        <taxon>Cnuibacter</taxon>
    </lineage>
</organism>
<dbReference type="InterPro" id="IPR017969">
    <property type="entry name" value="Heavy-metal-associated_CS"/>
</dbReference>
<keyword evidence="1" id="KW-0614">Plasmid</keyword>
<dbReference type="AlphaFoldDB" id="A0A1X9LQT2"/>
<dbReference type="EMBL" id="CP020716">
    <property type="protein sequence ID" value="ARJ07545.1"/>
    <property type="molecule type" value="Genomic_DNA"/>
</dbReference>
<dbReference type="RefSeq" id="WP_085021680.1">
    <property type="nucleotide sequence ID" value="NZ_BMHD01000003.1"/>
</dbReference>
<keyword evidence="2" id="KW-1185">Reference proteome</keyword>
<dbReference type="InterPro" id="IPR036163">
    <property type="entry name" value="HMA_dom_sf"/>
</dbReference>
<dbReference type="CDD" id="cd00371">
    <property type="entry name" value="HMA"/>
    <property type="match status" value="1"/>
</dbReference>
<dbReference type="Gene3D" id="3.30.70.100">
    <property type="match status" value="1"/>
</dbReference>
<dbReference type="Pfam" id="PF00403">
    <property type="entry name" value="HMA"/>
    <property type="match status" value="1"/>
</dbReference>
<accession>A0A1X9LQT2</accession>
<name>A0A1X9LQT2_9MICO</name>
<evidence type="ECO:0000313" key="2">
    <source>
        <dbReference type="Proteomes" id="UP000192775"/>
    </source>
</evidence>
<dbReference type="InterPro" id="IPR006121">
    <property type="entry name" value="HMA_dom"/>
</dbReference>
<dbReference type="Proteomes" id="UP000192775">
    <property type="component" value="Plasmid unnamed1"/>
</dbReference>